<name>A0A5C2RM37_9APHY</name>
<proteinExistence type="predicted"/>
<dbReference type="STRING" id="1328759.A0A5C2RM37"/>
<feature type="compositionally biased region" description="Low complexity" evidence="1">
    <location>
        <begin position="454"/>
        <end position="517"/>
    </location>
</feature>
<feature type="region of interest" description="Disordered" evidence="1">
    <location>
        <begin position="452"/>
        <end position="535"/>
    </location>
</feature>
<reference evidence="2" key="1">
    <citation type="journal article" date="2018" name="Genome Biol. Evol.">
        <title>Genomics and development of Lentinus tigrinus, a white-rot wood-decaying mushroom with dimorphic fruiting bodies.</title>
        <authorList>
            <person name="Wu B."/>
            <person name="Xu Z."/>
            <person name="Knudson A."/>
            <person name="Carlson A."/>
            <person name="Chen N."/>
            <person name="Kovaka S."/>
            <person name="LaButti K."/>
            <person name="Lipzen A."/>
            <person name="Pennachio C."/>
            <person name="Riley R."/>
            <person name="Schakwitz W."/>
            <person name="Umezawa K."/>
            <person name="Ohm R.A."/>
            <person name="Grigoriev I.V."/>
            <person name="Nagy L.G."/>
            <person name="Gibbons J."/>
            <person name="Hibbett D."/>
        </authorList>
    </citation>
    <scope>NUCLEOTIDE SEQUENCE [LARGE SCALE GENOMIC DNA]</scope>
    <source>
        <strain evidence="2">ALCF2SS1-6</strain>
    </source>
</reference>
<feature type="compositionally biased region" description="Low complexity" evidence="1">
    <location>
        <begin position="661"/>
        <end position="687"/>
    </location>
</feature>
<dbReference type="OrthoDB" id="2757592at2759"/>
<feature type="region of interest" description="Disordered" evidence="1">
    <location>
        <begin position="551"/>
        <end position="722"/>
    </location>
</feature>
<feature type="compositionally biased region" description="Polar residues" evidence="1">
    <location>
        <begin position="642"/>
        <end position="660"/>
    </location>
</feature>
<keyword evidence="3" id="KW-1185">Reference proteome</keyword>
<evidence type="ECO:0000256" key="1">
    <source>
        <dbReference type="SAM" id="MobiDB-lite"/>
    </source>
</evidence>
<protein>
    <submittedName>
        <fullName evidence="2">Uncharacterized protein</fullName>
    </submittedName>
</protein>
<evidence type="ECO:0000313" key="3">
    <source>
        <dbReference type="Proteomes" id="UP000313359"/>
    </source>
</evidence>
<dbReference type="Proteomes" id="UP000313359">
    <property type="component" value="Unassembled WGS sequence"/>
</dbReference>
<evidence type="ECO:0000313" key="2">
    <source>
        <dbReference type="EMBL" id="RPD52688.1"/>
    </source>
</evidence>
<sequence>MVHILESGSGGHGDRHRDGRRTWTGGWSRGAVVRPVKLLEDASDIGKPVVQMGGNPEVIYCPGQRESTRSSIAWWLRSDSGQSPSPGLDIFNCWSGSWNGLRSRMRSRTNPNSGALAFCDECTACQSSAYHAILLRRHPPSSPLDMGRPTWTAKEEAEWLEARLSGFQEARAAEKTSVFITALQSEFFRSFYPDVTVPSGKEDADVLFTPLKTDENGHAEQISVAKRKDQIYWWMWNRRFGKLKSTKKPTEVLDLSTPKRTPKRHAYQAYITLYNDRMLPVIREGYETHKKNVMEGREALRPWLAFMADEAKALLAKEPQEVQDKVEEARSTVQDTGLEMFMDDGVNISEDEMAKRARTIQERIDALPNKFRDIVAALERQIGWKVTVVMGGPRPDTGAITTLAFHQGETVNLGNMLPESSTKWEGFKESFNEFVISCYAPETPHRLHEAYLRTSTSKSPSDPSASASASLSPSQTPENVPSSTTSPPSTSSQNPTPASTSSSPPEEPSQAASVSSSKSDDSRVQLSNAVPGDALDYEKARQAQIKRNQELLQSSGLQEAVNVTKKAAQSRGKRRPRPKAGAVNASKSVKTRAAAAQAALSSTTTPSDTTTTSTEAAQGPPAQQSEHAPAPSPGVDGAASPRSLSTPSREPGVASTTSRQATPESETTSHEPTPAPTTSSSETTPHPRGMDSAQLPPGILAGAMNQSMSGNIPPDLQANQPA</sequence>
<dbReference type="EMBL" id="ML122345">
    <property type="protein sequence ID" value="RPD52688.1"/>
    <property type="molecule type" value="Genomic_DNA"/>
</dbReference>
<gene>
    <name evidence="2" type="ORF">L227DRAFT_568438</name>
</gene>
<organism evidence="2 3">
    <name type="scientific">Lentinus tigrinus ALCF2SS1-6</name>
    <dbReference type="NCBI Taxonomy" id="1328759"/>
    <lineage>
        <taxon>Eukaryota</taxon>
        <taxon>Fungi</taxon>
        <taxon>Dikarya</taxon>
        <taxon>Basidiomycota</taxon>
        <taxon>Agaricomycotina</taxon>
        <taxon>Agaricomycetes</taxon>
        <taxon>Polyporales</taxon>
        <taxon>Polyporaceae</taxon>
        <taxon>Lentinus</taxon>
    </lineage>
</organism>
<feature type="compositionally biased region" description="Basic and acidic residues" evidence="1">
    <location>
        <begin position="12"/>
        <end position="21"/>
    </location>
</feature>
<dbReference type="AlphaFoldDB" id="A0A5C2RM37"/>
<feature type="region of interest" description="Disordered" evidence="1">
    <location>
        <begin position="1"/>
        <end position="26"/>
    </location>
</feature>
<feature type="compositionally biased region" description="Low complexity" evidence="1">
    <location>
        <begin position="593"/>
        <end position="614"/>
    </location>
</feature>
<accession>A0A5C2RM37</accession>